<evidence type="ECO:0000313" key="8">
    <source>
        <dbReference type="EMBL" id="KAF3597924.1"/>
    </source>
</evidence>
<dbReference type="Pfam" id="PF00149">
    <property type="entry name" value="Metallophos"/>
    <property type="match status" value="1"/>
</dbReference>
<keyword evidence="9" id="KW-1185">Reference proteome</keyword>
<dbReference type="InterPro" id="IPR036465">
    <property type="entry name" value="vWFA_dom_sf"/>
</dbReference>
<feature type="domain" description="Serine/threonine specific protein phosphatases" evidence="7">
    <location>
        <begin position="792"/>
        <end position="797"/>
    </location>
</feature>
<dbReference type="Proteomes" id="UP000266723">
    <property type="component" value="Unassembled WGS sequence"/>
</dbReference>
<dbReference type="EC" id="3.1.3.16" evidence="6"/>
<dbReference type="InterPro" id="IPR011205">
    <property type="entry name" value="UCP015417_vWA"/>
</dbReference>
<dbReference type="PANTHER" id="PTHR31373">
    <property type="entry name" value="OS06G0652100 PROTEIN"/>
    <property type="match status" value="1"/>
</dbReference>
<dbReference type="CDD" id="cd07414">
    <property type="entry name" value="MPP_PP1_PPKL"/>
    <property type="match status" value="1"/>
</dbReference>
<gene>
    <name evidence="8" type="ORF">DY000_02024272</name>
</gene>
<comment type="catalytic activity">
    <reaction evidence="6">
        <text>O-phospho-L-threonyl-[protein] + H2O = L-threonyl-[protein] + phosphate</text>
        <dbReference type="Rhea" id="RHEA:47004"/>
        <dbReference type="Rhea" id="RHEA-COMP:11060"/>
        <dbReference type="Rhea" id="RHEA-COMP:11605"/>
        <dbReference type="ChEBI" id="CHEBI:15377"/>
        <dbReference type="ChEBI" id="CHEBI:30013"/>
        <dbReference type="ChEBI" id="CHEBI:43474"/>
        <dbReference type="ChEBI" id="CHEBI:61977"/>
        <dbReference type="EC" id="3.1.3.16"/>
    </reaction>
</comment>
<organism evidence="8 9">
    <name type="scientific">Brassica cretica</name>
    <name type="common">Mustard</name>
    <dbReference type="NCBI Taxonomy" id="69181"/>
    <lineage>
        <taxon>Eukaryota</taxon>
        <taxon>Viridiplantae</taxon>
        <taxon>Streptophyta</taxon>
        <taxon>Embryophyta</taxon>
        <taxon>Tracheophyta</taxon>
        <taxon>Spermatophyta</taxon>
        <taxon>Magnoliopsida</taxon>
        <taxon>eudicotyledons</taxon>
        <taxon>Gunneridae</taxon>
        <taxon>Pentapetalae</taxon>
        <taxon>rosids</taxon>
        <taxon>malvids</taxon>
        <taxon>Brassicales</taxon>
        <taxon>Brassicaceae</taxon>
        <taxon>Brassiceae</taxon>
        <taxon>Brassica</taxon>
    </lineage>
</organism>
<dbReference type="PANTHER" id="PTHR31373:SF27">
    <property type="entry name" value="TROVE DOMAIN-CONTAINING PROTEIN"/>
    <property type="match status" value="1"/>
</dbReference>
<name>A0ABQ7ENW5_BRACR</name>
<evidence type="ECO:0000256" key="4">
    <source>
        <dbReference type="ARBA" id="ARBA00022912"/>
    </source>
</evidence>
<keyword evidence="3 6" id="KW-0378">Hydrolase</keyword>
<dbReference type="InterPro" id="IPR031675">
    <property type="entry name" value="STPPase_N"/>
</dbReference>
<evidence type="ECO:0000256" key="5">
    <source>
        <dbReference type="ARBA" id="ARBA00023211"/>
    </source>
</evidence>
<evidence type="ECO:0000256" key="6">
    <source>
        <dbReference type="RuleBase" id="RU004273"/>
    </source>
</evidence>
<dbReference type="InterPro" id="IPR004843">
    <property type="entry name" value="Calcineurin-like_PHP"/>
</dbReference>
<dbReference type="Gene3D" id="3.60.21.10">
    <property type="match status" value="1"/>
</dbReference>
<dbReference type="PROSITE" id="PS00125">
    <property type="entry name" value="SER_THR_PHOSPHATASE"/>
    <property type="match status" value="1"/>
</dbReference>
<evidence type="ECO:0000256" key="1">
    <source>
        <dbReference type="ARBA" id="ARBA00001936"/>
    </source>
</evidence>
<protein>
    <recommendedName>
        <fullName evidence="6">Serine/threonine-protein phosphatase</fullName>
        <ecNumber evidence="6">3.1.3.16</ecNumber>
    </recommendedName>
</protein>
<dbReference type="SMART" id="SM00156">
    <property type="entry name" value="PP2Ac"/>
    <property type="match status" value="1"/>
</dbReference>
<dbReference type="InterPro" id="IPR058580">
    <property type="entry name" value="DUF2828"/>
</dbReference>
<comment type="similarity">
    <text evidence="6">Belongs to the PPP phosphatase family.</text>
</comment>
<accession>A0ABQ7ENW5</accession>
<evidence type="ECO:0000259" key="7">
    <source>
        <dbReference type="PROSITE" id="PS00125"/>
    </source>
</evidence>
<dbReference type="InterPro" id="IPR006186">
    <property type="entry name" value="Ser/Thr-sp_prot-phosphatase"/>
</dbReference>
<dbReference type="SUPFAM" id="SSF53300">
    <property type="entry name" value="vWA-like"/>
    <property type="match status" value="1"/>
</dbReference>
<dbReference type="Gene3D" id="3.40.50.410">
    <property type="entry name" value="von Willebrand factor, type A domain"/>
    <property type="match status" value="1"/>
</dbReference>
<comment type="caution">
    <text evidence="8">The sequence shown here is derived from an EMBL/GenBank/DDBJ whole genome shotgun (WGS) entry which is preliminary data.</text>
</comment>
<reference evidence="8 9" key="1">
    <citation type="journal article" date="2020" name="BMC Genomics">
        <title>Intraspecific diversification of the crop wild relative Brassica cretica Lam. using demographic model selection.</title>
        <authorList>
            <person name="Kioukis A."/>
            <person name="Michalopoulou V.A."/>
            <person name="Briers L."/>
            <person name="Pirintsos S."/>
            <person name="Studholme D.J."/>
            <person name="Pavlidis P."/>
            <person name="Sarris P.F."/>
        </authorList>
    </citation>
    <scope>NUCLEOTIDE SEQUENCE [LARGE SCALE GENOMIC DNA]</scope>
    <source>
        <strain evidence="9">cv. PFS-1207/04</strain>
    </source>
</reference>
<dbReference type="InterPro" id="IPR029052">
    <property type="entry name" value="Metallo-depent_PP-like"/>
</dbReference>
<dbReference type="Pfam" id="PF16891">
    <property type="entry name" value="STPPase_N"/>
    <property type="match status" value="1"/>
</dbReference>
<dbReference type="InterPro" id="IPR056690">
    <property type="entry name" value="DUF7788"/>
</dbReference>
<comment type="cofactor">
    <cofactor evidence="1">
        <name>Mn(2+)</name>
        <dbReference type="ChEBI" id="CHEBI:29035"/>
    </cofactor>
</comment>
<sequence>MASSTTSLLGPPSVVAAVKTPIMKPVTTPVSTDQKLISKTAALALEERPPMGLTENLSPTFLSSGSPCLDFFFHIVPDTPPNDLIQRLAVSWSHDPLTTLKLVCHLRGVRGTGKSDKEGFYTAALWLHENHPKTLALNLPSLVDFGYFKDLPEILYRILEGQREVEERGTKRVWRSQSQSQFKRTRETRSKGLEDRILEELGGHVDKTKARDLRKQREFEKAKKALERYNSDANYRLLFDCIADLFAGLLKTDLECLNGNEMYKISLAAKWCPSVDSSYDKTTLICEAIARRMFSRDEYEGVEESHYAYRIRDRLRKQVLVPLRKALALPEVYMSAKEWNHLKYNRVASVAMTNYKTLFEKHDSERFREFLEDVKSGKKKMAAGALLPHKIISQLNDDGEVGAEVAELQWARMVEDVAKKGKMKNSLAVCDVSGSMAGVPMEVCVALGLLVSELNEEPWKAKVITFSENPQLHLVTGSSLREKTKFITEMDWGMNTDFQKVFDRILEVAVENNLSNDQMIKRLFVFSDMEFDSAVHTENSDMDSDSEVDYYSPPYEERLKIAKERSKKKWETDYEVVQRKYKENGFENVPEIVFWNLRDSSATPVAAKQKGVALVSGFSKNLLNLFLEEGGIVNPEDVMWLAIKDGQVASYDANQSTNKAYKNCPESKNIDTVLSMEAGALNSVINRLLEAREKPGKIVQLFETEIKQLCFVSRDIFLRQPNLLELEAPVKICGDIHGQYPDLLRLFEHGGYPPRSNYLFLGDYVDRGKQSLETICLLLAYKIKFPENFFLLRGNHESASINRIYGFYDECKRRFSVKIWRIFTDCFNCLPVAALIDDRILCMHGGLSPELRSFRQIRDIRRPTDIPDRGLLCDLLWSDPDKVVRGWGPNDRGVSYTFGSDTVSEFLKRLDLDLICRAHQVVEDGFEFFANKQLVTIFSAPNYCGEFDNAGAMMSVDEDLICSFQILKPNEKKSKFSFGSRGGVKTGFPYPKVKDN</sequence>
<dbReference type="EMBL" id="QGKV02000299">
    <property type="protein sequence ID" value="KAF3597924.1"/>
    <property type="molecule type" value="Genomic_DNA"/>
</dbReference>
<keyword evidence="2" id="KW-0479">Metal-binding</keyword>
<evidence type="ECO:0000256" key="3">
    <source>
        <dbReference type="ARBA" id="ARBA00022801"/>
    </source>
</evidence>
<evidence type="ECO:0000256" key="2">
    <source>
        <dbReference type="ARBA" id="ARBA00022723"/>
    </source>
</evidence>
<dbReference type="PRINTS" id="PR00114">
    <property type="entry name" value="STPHPHTASE"/>
</dbReference>
<proteinExistence type="inferred from homology"/>
<dbReference type="SUPFAM" id="SSF56300">
    <property type="entry name" value="Metallo-dependent phosphatases"/>
    <property type="match status" value="1"/>
</dbReference>
<dbReference type="Pfam" id="PF11443">
    <property type="entry name" value="DUF2828"/>
    <property type="match status" value="1"/>
</dbReference>
<dbReference type="Pfam" id="PF25043">
    <property type="entry name" value="DUF7788"/>
    <property type="match status" value="1"/>
</dbReference>
<keyword evidence="4" id="KW-0904">Protein phosphatase</keyword>
<keyword evidence="5" id="KW-0464">Manganese</keyword>
<evidence type="ECO:0000313" key="9">
    <source>
        <dbReference type="Proteomes" id="UP000266723"/>
    </source>
</evidence>